<dbReference type="EMBL" id="JAUSVR010000006">
    <property type="protein sequence ID" value="MDQ0511311.1"/>
    <property type="molecule type" value="Genomic_DNA"/>
</dbReference>
<dbReference type="PROSITE" id="PS50893">
    <property type="entry name" value="ABC_TRANSPORTER_2"/>
    <property type="match status" value="1"/>
</dbReference>
<comment type="caution">
    <text evidence="6">The sequence shown here is derived from an EMBL/GenBank/DDBJ whole genome shotgun (WGS) entry which is preliminary data.</text>
</comment>
<dbReference type="PANTHER" id="PTHR24220">
    <property type="entry name" value="IMPORT ATP-BINDING PROTEIN"/>
    <property type="match status" value="1"/>
</dbReference>
<reference evidence="6 7" key="1">
    <citation type="submission" date="2023-07" db="EMBL/GenBank/DDBJ databases">
        <title>Genomic Encyclopedia of Type Strains, Phase IV (KMG-IV): sequencing the most valuable type-strain genomes for metagenomic binning, comparative biology and taxonomic classification.</title>
        <authorList>
            <person name="Goeker M."/>
        </authorList>
    </citation>
    <scope>NUCLEOTIDE SEQUENCE [LARGE SCALE GENOMIC DNA]</scope>
    <source>
        <strain evidence="6 7">DSM 15561</strain>
    </source>
</reference>
<sequence>MQPNSNSLPAPGPLANPPAIRLDRVELSLGAGAARVHILKSISLAIGQGEAVGLVGPSGSGKSSLLMVLAGLERADGGSVHVAGEELTRLDEDALARFRGRHVGIVFQAFHLIPTMTAIENVAIPLELAGRADAFARAAAELAAVGLGHRQGHYPAQLSGGEQQRVAVARALAPEPRILVADEPTGNLDEATGKQIMDLLFAAQARRGATLVIVTHDPALARRCDRTVRLRSGQIEPDAAQSGASADLPADALADIPAGVSA</sequence>
<gene>
    <name evidence="6" type="ORF">QOZ99_002208</name>
</gene>
<dbReference type="SMART" id="SM00382">
    <property type="entry name" value="AAA"/>
    <property type="match status" value="1"/>
</dbReference>
<keyword evidence="2" id="KW-0813">Transport</keyword>
<evidence type="ECO:0000256" key="3">
    <source>
        <dbReference type="ARBA" id="ARBA00022741"/>
    </source>
</evidence>
<organism evidence="6 7">
    <name type="scientific">Ancylobacter amanitiformis</name>
    <dbReference type="NCBI Taxonomy" id="217069"/>
    <lineage>
        <taxon>Bacteria</taxon>
        <taxon>Pseudomonadati</taxon>
        <taxon>Pseudomonadota</taxon>
        <taxon>Alphaproteobacteria</taxon>
        <taxon>Hyphomicrobiales</taxon>
        <taxon>Xanthobacteraceae</taxon>
        <taxon>Ancylobacter</taxon>
    </lineage>
</organism>
<dbReference type="Gene3D" id="3.40.50.300">
    <property type="entry name" value="P-loop containing nucleotide triphosphate hydrolases"/>
    <property type="match status" value="1"/>
</dbReference>
<dbReference type="Pfam" id="PF00005">
    <property type="entry name" value="ABC_tran"/>
    <property type="match status" value="1"/>
</dbReference>
<dbReference type="InterPro" id="IPR027417">
    <property type="entry name" value="P-loop_NTPase"/>
</dbReference>
<dbReference type="InterPro" id="IPR003593">
    <property type="entry name" value="AAA+_ATPase"/>
</dbReference>
<keyword evidence="7" id="KW-1185">Reference proteome</keyword>
<evidence type="ECO:0000256" key="1">
    <source>
        <dbReference type="ARBA" id="ARBA00005417"/>
    </source>
</evidence>
<accession>A0ABU0LRH3</accession>
<dbReference type="RefSeq" id="WP_306890007.1">
    <property type="nucleotide sequence ID" value="NZ_JAUSVR010000006.1"/>
</dbReference>
<keyword evidence="3" id="KW-0547">Nucleotide-binding</keyword>
<dbReference type="Proteomes" id="UP001235094">
    <property type="component" value="Unassembled WGS sequence"/>
</dbReference>
<dbReference type="InterPro" id="IPR017871">
    <property type="entry name" value="ABC_transporter-like_CS"/>
</dbReference>
<evidence type="ECO:0000313" key="7">
    <source>
        <dbReference type="Proteomes" id="UP001235094"/>
    </source>
</evidence>
<evidence type="ECO:0000256" key="2">
    <source>
        <dbReference type="ARBA" id="ARBA00022448"/>
    </source>
</evidence>
<dbReference type="SUPFAM" id="SSF52540">
    <property type="entry name" value="P-loop containing nucleoside triphosphate hydrolases"/>
    <property type="match status" value="1"/>
</dbReference>
<feature type="domain" description="ABC transporter" evidence="5">
    <location>
        <begin position="20"/>
        <end position="257"/>
    </location>
</feature>
<dbReference type="InterPro" id="IPR003439">
    <property type="entry name" value="ABC_transporter-like_ATP-bd"/>
</dbReference>
<protein>
    <submittedName>
        <fullName evidence="6">ABC transport system ATP-binding protein</fullName>
    </submittedName>
</protein>
<dbReference type="PANTHER" id="PTHR24220:SF659">
    <property type="entry name" value="TRANSPORTER, PUTATIVE-RELATED"/>
    <property type="match status" value="1"/>
</dbReference>
<dbReference type="InterPro" id="IPR015854">
    <property type="entry name" value="ABC_transpr_LolD-like"/>
</dbReference>
<evidence type="ECO:0000259" key="5">
    <source>
        <dbReference type="PROSITE" id="PS50893"/>
    </source>
</evidence>
<comment type="similarity">
    <text evidence="1">Belongs to the ABC transporter superfamily.</text>
</comment>
<name>A0ABU0LRH3_9HYPH</name>
<proteinExistence type="inferred from homology"/>
<evidence type="ECO:0000313" key="6">
    <source>
        <dbReference type="EMBL" id="MDQ0511311.1"/>
    </source>
</evidence>
<evidence type="ECO:0000256" key="4">
    <source>
        <dbReference type="ARBA" id="ARBA00022840"/>
    </source>
</evidence>
<keyword evidence="4 6" id="KW-0067">ATP-binding</keyword>
<dbReference type="InterPro" id="IPR017911">
    <property type="entry name" value="MacB-like_ATP-bd"/>
</dbReference>
<dbReference type="PROSITE" id="PS00211">
    <property type="entry name" value="ABC_TRANSPORTER_1"/>
    <property type="match status" value="1"/>
</dbReference>
<dbReference type="GO" id="GO:0005524">
    <property type="term" value="F:ATP binding"/>
    <property type="evidence" value="ECO:0007669"/>
    <property type="project" value="UniProtKB-KW"/>
</dbReference>
<dbReference type="CDD" id="cd03255">
    <property type="entry name" value="ABC_MJ0796_LolCDE_FtsE"/>
    <property type="match status" value="1"/>
</dbReference>